<dbReference type="InterPro" id="IPR023214">
    <property type="entry name" value="HAD_sf"/>
</dbReference>
<dbReference type="NCBIfam" id="TIGR01662">
    <property type="entry name" value="HAD-SF-IIIA"/>
    <property type="match status" value="1"/>
</dbReference>
<dbReference type="RefSeq" id="XP_007787035.1">
    <property type="nucleotide sequence ID" value="XM_007788845.1"/>
</dbReference>
<evidence type="ECO:0000256" key="1">
    <source>
        <dbReference type="SAM" id="MobiDB-lite"/>
    </source>
</evidence>
<dbReference type="InterPro" id="IPR036412">
    <property type="entry name" value="HAD-like_sf"/>
</dbReference>
<dbReference type="InterPro" id="IPR006551">
    <property type="entry name" value="Polynucleotide_phosphatase"/>
</dbReference>
<dbReference type="InterPro" id="IPR013954">
    <property type="entry name" value="PNK3P"/>
</dbReference>
<dbReference type="Pfam" id="PF13671">
    <property type="entry name" value="AAA_33"/>
    <property type="match status" value="1"/>
</dbReference>
<evidence type="ECO:0000313" key="3">
    <source>
        <dbReference type="Proteomes" id="UP000019373"/>
    </source>
</evidence>
<dbReference type="SUPFAM" id="SSF52540">
    <property type="entry name" value="P-loop containing nucleoside triphosphate hydrolases"/>
    <property type="match status" value="1"/>
</dbReference>
<proteinExistence type="predicted"/>
<dbReference type="CDD" id="cd01625">
    <property type="entry name" value="HAD_PNP"/>
    <property type="match status" value="1"/>
</dbReference>
<reference evidence="3" key="1">
    <citation type="journal article" date="2014" name="BMC Genomics">
        <title>Genome characteristics reveal the impact of lichenization on lichen-forming fungus Endocarpon pusillum Hedwig (Verrucariales, Ascomycota).</title>
        <authorList>
            <person name="Wang Y.-Y."/>
            <person name="Liu B."/>
            <person name="Zhang X.-Y."/>
            <person name="Zhou Q.-M."/>
            <person name="Zhang T."/>
            <person name="Li H."/>
            <person name="Yu Y.-F."/>
            <person name="Zhang X.-L."/>
            <person name="Hao X.-Y."/>
            <person name="Wang M."/>
            <person name="Wang L."/>
            <person name="Wei J.-C."/>
        </authorList>
    </citation>
    <scope>NUCLEOTIDE SEQUENCE [LARGE SCALE GENOMIC DNA]</scope>
    <source>
        <strain evidence="3">Z07020 / HMAS-L-300199</strain>
    </source>
</reference>
<dbReference type="InterPro" id="IPR027417">
    <property type="entry name" value="P-loop_NTPase"/>
</dbReference>
<dbReference type="AlphaFoldDB" id="U1I123"/>
<evidence type="ECO:0000313" key="2">
    <source>
        <dbReference type="EMBL" id="ERF75589.1"/>
    </source>
</evidence>
<dbReference type="OrthoDB" id="19045at2759"/>
<gene>
    <name evidence="2" type="ORF">EPUS_04569</name>
</gene>
<dbReference type="Gene3D" id="3.40.50.300">
    <property type="entry name" value="P-loop containing nucleotide triphosphate hydrolases"/>
    <property type="match status" value="1"/>
</dbReference>
<accession>U1I123</accession>
<organism evidence="2 3">
    <name type="scientific">Endocarpon pusillum (strain Z07020 / HMAS-L-300199)</name>
    <name type="common">Lichen-forming fungus</name>
    <dbReference type="NCBI Taxonomy" id="1263415"/>
    <lineage>
        <taxon>Eukaryota</taxon>
        <taxon>Fungi</taxon>
        <taxon>Dikarya</taxon>
        <taxon>Ascomycota</taxon>
        <taxon>Pezizomycotina</taxon>
        <taxon>Eurotiomycetes</taxon>
        <taxon>Chaetothyriomycetidae</taxon>
        <taxon>Verrucariales</taxon>
        <taxon>Verrucariaceae</taxon>
        <taxon>Endocarpon</taxon>
    </lineage>
</organism>
<dbReference type="InterPro" id="IPR006549">
    <property type="entry name" value="HAD-SF_hydro_IIIA"/>
</dbReference>
<dbReference type="HOGENOM" id="CLU_014938_3_0_1"/>
<dbReference type="GO" id="GO:0046403">
    <property type="term" value="F:polynucleotide 3'-phosphatase activity"/>
    <property type="evidence" value="ECO:0007669"/>
    <property type="project" value="TreeGrafter"/>
</dbReference>
<name>U1I123_ENDPU</name>
<dbReference type="GO" id="GO:0046404">
    <property type="term" value="F:ATP-dependent polydeoxyribonucleotide 5'-hydroxyl-kinase activity"/>
    <property type="evidence" value="ECO:0007669"/>
    <property type="project" value="TreeGrafter"/>
</dbReference>
<evidence type="ECO:0008006" key="4">
    <source>
        <dbReference type="Google" id="ProtNLM"/>
    </source>
</evidence>
<dbReference type="Proteomes" id="UP000019373">
    <property type="component" value="Unassembled WGS sequence"/>
</dbReference>
<dbReference type="GO" id="GO:0006281">
    <property type="term" value="P:DNA repair"/>
    <property type="evidence" value="ECO:0007669"/>
    <property type="project" value="TreeGrafter"/>
</dbReference>
<dbReference type="NCBIfam" id="TIGR01664">
    <property type="entry name" value="DNA-3'-Pase"/>
    <property type="match status" value="1"/>
</dbReference>
<dbReference type="GO" id="GO:0003690">
    <property type="term" value="F:double-stranded DNA binding"/>
    <property type="evidence" value="ECO:0007669"/>
    <property type="project" value="TreeGrafter"/>
</dbReference>
<dbReference type="SUPFAM" id="SSF56784">
    <property type="entry name" value="HAD-like"/>
    <property type="match status" value="1"/>
</dbReference>
<keyword evidence="3" id="KW-1185">Reference proteome</keyword>
<dbReference type="EMBL" id="KE720802">
    <property type="protein sequence ID" value="ERF75589.1"/>
    <property type="molecule type" value="Genomic_DNA"/>
</dbReference>
<dbReference type="OMA" id="AADWKWW"/>
<feature type="compositionally biased region" description="Pro residues" evidence="1">
    <location>
        <begin position="1"/>
        <end position="14"/>
    </location>
</feature>
<protein>
    <recommendedName>
        <fullName evidence="4">Polynucleotide kinase 3'-phosphatase</fullName>
    </recommendedName>
</protein>
<dbReference type="eggNOG" id="KOG2134">
    <property type="taxonomic scope" value="Eukaryota"/>
</dbReference>
<sequence length="595" mass="66152">MSAKRPGPPLSPPPIKRKIESTTTNKAVASFFKPASQKEPERLSWRIVNKSLIVGKYAEGLDLSRNTAKSSLPQMIATFDLDDTLIAPSIGSKWSRSASGWRWWHSTIPTRLKELHAKGSRIVLLSNQSTISLKDNPKVIQKDSVSLVNFKSQLAAILQRLDLPISVYAATGQDMYRKPRTGMWREMLEDLDLNGPGMIDMSASLYVGDAAGRAKTSTRPKDHSCSDRDLAANIGIRFYTPEEYFLGAEPEPFTREFEPTNFLGVLSGEKTAGTADREYNKINTQDIILHCGSPGAGKSTFFWKRLEPLGYERVNQDILKTVSACLDFPLGAFLRASPNQLQREKCLKVAREHLGAGRSVAIGEQTTRTMSANYLAMMKLTVEDNTNANPEVRASWIDLARAFKIPIRCVHFTASTRLCEHNDTVRALNPTLMNPENRSVLPPMAFRSFASRYVKPALSEGFQDITDVDFVPHLLKVLRATRLGTNKTRFQQIGGKVSICLGLKDLPSTLEESVSGNDNRQTLQPEAELACLPIMKSILTFLLSLAGTLICKYGVTINTEQARLRCSMWSESIDFLAVLQQTCNRPAIDPQVDLQ</sequence>
<dbReference type="Gene3D" id="3.40.50.1000">
    <property type="entry name" value="HAD superfamily/HAD-like"/>
    <property type="match status" value="1"/>
</dbReference>
<dbReference type="PANTHER" id="PTHR12083">
    <property type="entry name" value="BIFUNCTIONAL POLYNUCLEOTIDE PHOSPHATASE/KINASE"/>
    <property type="match status" value="1"/>
</dbReference>
<dbReference type="Pfam" id="PF08645">
    <property type="entry name" value="PNK3P"/>
    <property type="match status" value="1"/>
</dbReference>
<feature type="region of interest" description="Disordered" evidence="1">
    <location>
        <begin position="1"/>
        <end position="21"/>
    </location>
</feature>
<dbReference type="PANTHER" id="PTHR12083:SF9">
    <property type="entry name" value="BIFUNCTIONAL POLYNUCLEOTIDE PHOSPHATASE_KINASE"/>
    <property type="match status" value="1"/>
</dbReference>
<dbReference type="GeneID" id="19239524"/>